<dbReference type="Proteomes" id="UP001186944">
    <property type="component" value="Unassembled WGS sequence"/>
</dbReference>
<accession>A0AA88YMV8</accession>
<feature type="region of interest" description="Disordered" evidence="4">
    <location>
        <begin position="1088"/>
        <end position="1132"/>
    </location>
</feature>
<evidence type="ECO:0000256" key="2">
    <source>
        <dbReference type="ARBA" id="ARBA00023043"/>
    </source>
</evidence>
<feature type="compositionally biased region" description="Polar residues" evidence="4">
    <location>
        <begin position="1090"/>
        <end position="1132"/>
    </location>
</feature>
<feature type="region of interest" description="Disordered" evidence="4">
    <location>
        <begin position="992"/>
        <end position="1033"/>
    </location>
</feature>
<dbReference type="PROSITE" id="PS50297">
    <property type="entry name" value="ANK_REP_REGION"/>
    <property type="match status" value="1"/>
</dbReference>
<keyword evidence="6" id="KW-1185">Reference proteome</keyword>
<comment type="caution">
    <text evidence="5">The sequence shown here is derived from an EMBL/GenBank/DDBJ whole genome shotgun (WGS) entry which is preliminary data.</text>
</comment>
<dbReference type="AlphaFoldDB" id="A0AA88YMV8"/>
<keyword evidence="2 3" id="KW-0040">ANK repeat</keyword>
<dbReference type="InterPro" id="IPR036770">
    <property type="entry name" value="Ankyrin_rpt-contain_sf"/>
</dbReference>
<evidence type="ECO:0000256" key="3">
    <source>
        <dbReference type="PROSITE-ProRule" id="PRU00023"/>
    </source>
</evidence>
<dbReference type="InterPro" id="IPR050776">
    <property type="entry name" value="Ank_Repeat/CDKN_Inhibitor"/>
</dbReference>
<dbReference type="PROSITE" id="PS50088">
    <property type="entry name" value="ANK_REPEAT"/>
    <property type="match status" value="2"/>
</dbReference>
<dbReference type="EMBL" id="VSWD01000001">
    <property type="protein sequence ID" value="KAK3108572.1"/>
    <property type="molecule type" value="Genomic_DNA"/>
</dbReference>
<dbReference type="InterPro" id="IPR002110">
    <property type="entry name" value="Ankyrin_rpt"/>
</dbReference>
<proteinExistence type="predicted"/>
<dbReference type="Gene3D" id="2.60.220.30">
    <property type="match status" value="1"/>
</dbReference>
<evidence type="ECO:0000256" key="1">
    <source>
        <dbReference type="ARBA" id="ARBA00022737"/>
    </source>
</evidence>
<name>A0AA88YMV8_PINIB</name>
<dbReference type="Pfam" id="PF12796">
    <property type="entry name" value="Ank_2"/>
    <property type="match status" value="1"/>
</dbReference>
<evidence type="ECO:0000313" key="6">
    <source>
        <dbReference type="Proteomes" id="UP001186944"/>
    </source>
</evidence>
<dbReference type="SUPFAM" id="SSF48403">
    <property type="entry name" value="Ankyrin repeat"/>
    <property type="match status" value="1"/>
</dbReference>
<reference evidence="5" key="1">
    <citation type="submission" date="2019-08" db="EMBL/GenBank/DDBJ databases">
        <title>The improved chromosome-level genome for the pearl oyster Pinctada fucata martensii using PacBio sequencing and Hi-C.</title>
        <authorList>
            <person name="Zheng Z."/>
        </authorList>
    </citation>
    <scope>NUCLEOTIDE SEQUENCE</scope>
    <source>
        <strain evidence="5">ZZ-2019</strain>
        <tissue evidence="5">Adductor muscle</tissue>
    </source>
</reference>
<feature type="repeat" description="ANK" evidence="3">
    <location>
        <begin position="401"/>
        <end position="433"/>
    </location>
</feature>
<gene>
    <name evidence="5" type="ORF">FSP39_011015</name>
</gene>
<sequence length="1132" mass="128890">MLVEQAKTPFFAFCCKMQSEYADLKSYLKEDQSPFSDMYECRYWGLSNKTATFTLTIEGQPSANEITDFVSPQGKIGRVDNIEKKEEENQTIVTITLKLAKEATRFALALRREPEKFQITKEAVTIQPKNEPDAAIDIPEGTFDKAAELQLNVVETKDVNEDEESGPILMTNVIDMSMSDGQQPNKGIDMKLPIHSKDQNDVLDLCVLATSEEEPDDIDDWEIIEAKPDKSGKAAVFKIEHFSIYAGASKKKVEKEKEEVIKAVIRSMKRTRKVEFTVYIQTDSTKRGVFQLIVEVTSPKKTDKRKSHWLKQGYTIQGQKEEKEYEVEEKQRFVELDYQLIESLKEKNVKKATKLLVSGADLNVADTNGCLAMHYAAAEGYTDLVAVMMEYDGKVNILDEIGQTPLHKAAIGGHSRTIQVLLGFGAYIHARDKGNCTPLDTAVINNQLRAVDTLLVFGADAGATRINWSFTESEEHRMTPKQKKIFKLLHSYRPLSIALNSGGLVCETQFVLAEVQQPFHRVKATAWLQEHSTPWLMLLKRTQSEYVDMSDIIGLNQRRFSDKYDCRVFKLGDDKARSANVNFLITIDGLPARNETVVLVTLKSKARIWNVDVYRDLNQTVVRMSMICHMDDNVFALVTEEKEPEKVLITDKETTITPMFEPDAVIRIPQNTFEGQTELLINVLDGEIESSTSSESMPSTLLSLNTSNGLQPKQDVDISIPIDKLDARKGMCVLATSKEYPEDVSDWEILQADVTEDQKCISFKAKHFSIYAGARKEDVENNLPEVVENMQMTITKQKSIVFSVYIRHSMNKPRSFDLVLEVTPQRKQKHREKFWTDDGFTKQKCIDEVFKVDILQRFQLKFDGNFKTMHSNDFTVLEFDGKKKIKSLVLEMQITDSSQTAEGSIVVYKERDELEEVEKVVQKSSFLCSKSEIIKEKIPRKSLDYLVAIPVKYVIPVEDDIDDLLDDDKGDGSDDKTAFNTTLNTMVSDYDKKFPKERGSPTRPCCSTNSKTQKHPMRKDNDEHTKRRKGGIQHINIKHTKKKHRDQWTTGADFGRPFARQVANGVVILDYVCTTISLFRLPRGKRKEGISNNTRLQHPQQNPKTPMQKTQNRYPQKETQNGQGTPTYNIET</sequence>
<evidence type="ECO:0000313" key="5">
    <source>
        <dbReference type="EMBL" id="KAK3108572.1"/>
    </source>
</evidence>
<evidence type="ECO:0000256" key="4">
    <source>
        <dbReference type="SAM" id="MobiDB-lite"/>
    </source>
</evidence>
<dbReference type="Gene3D" id="1.25.40.20">
    <property type="entry name" value="Ankyrin repeat-containing domain"/>
    <property type="match status" value="1"/>
</dbReference>
<organism evidence="5 6">
    <name type="scientific">Pinctada imbricata</name>
    <name type="common">Atlantic pearl-oyster</name>
    <name type="synonym">Pinctada martensii</name>
    <dbReference type="NCBI Taxonomy" id="66713"/>
    <lineage>
        <taxon>Eukaryota</taxon>
        <taxon>Metazoa</taxon>
        <taxon>Spiralia</taxon>
        <taxon>Lophotrochozoa</taxon>
        <taxon>Mollusca</taxon>
        <taxon>Bivalvia</taxon>
        <taxon>Autobranchia</taxon>
        <taxon>Pteriomorphia</taxon>
        <taxon>Pterioida</taxon>
        <taxon>Pterioidea</taxon>
        <taxon>Pteriidae</taxon>
        <taxon>Pinctada</taxon>
    </lineage>
</organism>
<protein>
    <submittedName>
        <fullName evidence="5">Uncharacterized protein</fullName>
    </submittedName>
</protein>
<dbReference type="SMART" id="SM00248">
    <property type="entry name" value="ANK"/>
    <property type="match status" value="3"/>
</dbReference>
<dbReference type="PANTHER" id="PTHR24201">
    <property type="entry name" value="ANK_REP_REGION DOMAIN-CONTAINING PROTEIN"/>
    <property type="match status" value="1"/>
</dbReference>
<feature type="repeat" description="ANK" evidence="3">
    <location>
        <begin position="368"/>
        <end position="400"/>
    </location>
</feature>
<keyword evidence="1" id="KW-0677">Repeat</keyword>